<evidence type="ECO:0000256" key="4">
    <source>
        <dbReference type="ARBA" id="ARBA00022737"/>
    </source>
</evidence>
<feature type="disulfide bond" evidence="9">
    <location>
        <begin position="55"/>
        <end position="73"/>
    </location>
</feature>
<reference evidence="12" key="1">
    <citation type="submission" date="2021-02" db="EMBL/GenBank/DDBJ databases">
        <authorList>
            <person name="Nowell W R."/>
        </authorList>
    </citation>
    <scope>NUCLEOTIDE SEQUENCE</scope>
</reference>
<dbReference type="EMBL" id="CAJOBA010000326">
    <property type="protein sequence ID" value="CAF3523304.1"/>
    <property type="molecule type" value="Genomic_DNA"/>
</dbReference>
<evidence type="ECO:0000256" key="9">
    <source>
        <dbReference type="PROSITE-ProRule" id="PRU00124"/>
    </source>
</evidence>
<feature type="disulfide bond" evidence="8">
    <location>
        <begin position="840"/>
        <end position="849"/>
    </location>
</feature>
<feature type="domain" description="EGF-like" evidence="10">
    <location>
        <begin position="778"/>
        <end position="816"/>
    </location>
</feature>
<dbReference type="InterPro" id="IPR036055">
    <property type="entry name" value="LDL_receptor-like_sf"/>
</dbReference>
<dbReference type="SUPFAM" id="SSF57424">
    <property type="entry name" value="LDL receptor-like module"/>
    <property type="match status" value="2"/>
</dbReference>
<keyword evidence="8" id="KW-0245">EGF-like domain</keyword>
<dbReference type="SMART" id="SM00192">
    <property type="entry name" value="LDLa"/>
    <property type="match status" value="5"/>
</dbReference>
<evidence type="ECO:0000256" key="3">
    <source>
        <dbReference type="ARBA" id="ARBA00022692"/>
    </source>
</evidence>
<dbReference type="InterPro" id="IPR000742">
    <property type="entry name" value="EGF"/>
</dbReference>
<dbReference type="Proteomes" id="UP000682733">
    <property type="component" value="Unassembled WGS sequence"/>
</dbReference>
<feature type="disulfide bond" evidence="9">
    <location>
        <begin position="48"/>
        <end position="60"/>
    </location>
</feature>
<comment type="subcellular location">
    <subcellularLocation>
        <location evidence="2">Endomembrane system</location>
    </subcellularLocation>
    <subcellularLocation>
        <location evidence="1">Membrane</location>
        <topology evidence="1">Single-pass membrane protein</topology>
    </subcellularLocation>
</comment>
<keyword evidence="6" id="KW-0472">Membrane</keyword>
<evidence type="ECO:0000313" key="11">
    <source>
        <dbReference type="EMBL" id="CAF0745379.1"/>
    </source>
</evidence>
<keyword evidence="4" id="KW-0677">Repeat</keyword>
<dbReference type="GO" id="GO:0016192">
    <property type="term" value="P:vesicle-mediated transport"/>
    <property type="evidence" value="ECO:0007669"/>
    <property type="project" value="UniProtKB-ARBA"/>
</dbReference>
<keyword evidence="3" id="KW-0812">Transmembrane</keyword>
<dbReference type="PROSITE" id="PS01209">
    <property type="entry name" value="LDLRA_1"/>
    <property type="match status" value="1"/>
</dbReference>
<comment type="caution">
    <text evidence="8">Lacks conserved residue(s) required for the propagation of feature annotation.</text>
</comment>
<sequence length="906" mass="104631">MSLLTCYQGLQCHSAICLDWRQICDGNLNCENGEDEPNECLLLEINECQGDEYRCRTGLCIPQAFLIDFSYDCTDFSDESKTYREWTDQLSCYSKPDLACDSYLCSSCELPCGDGQYTSGELKISCNNGRDLYFRQALLSRFSADKNNSNDIGFECWFLMLCSTGKKNINFFGYDEKECQCVSATMEAKKCRTYFQKHCPRSFQFQALTNVLYPFTRFLYYNIPTYSSKWWEPTHICFNQDYCSFFSSNGLPLIDGYLCIKAERIEKSIWTLQSIFSACHTIPMSMLISNEQLYYCNQSIKYISKHRLEDDIVDCFFSEDEQNDRNSMIISALNSANRFKCATTGEWIPRPLLVDTSCEDHSNKLFIGDCNTPSDLGCQFYRGVYLPLIYYVFRENCNRHIQLYYAIEEQMDEMNCDEKPIRQCDGYWDATNGEDELNCPNTVSYYIRRTSLKCGENDHYCMDMDGIMGCLPKERAGDKIIDCLGATDERGNIYNFPTKSSQFFCSAYNGDDPKSIKIQQTCNKKVDCHYYDDEVICPWIYDAEYKGSDFICKNGTFIRWNYRCNDIINCIPDGEDEWFCDLENLPSLKFALYRVEEYPSIDTVLLPMANVSTYHLSIKSLVDDFESVSAKPVDDWFCNRGIIVTRRPSKIECFCPPSYYGSRCEYQSERILITIRMDITARLSRHQNQQSVIVLVARLILDDTVLHHEKLLHLHLMKHVFYLNYPRPPPKKRGNWSVRLDVFSATMYNVAFRTAWLFDVPFSFLPVNRLALHLTLKDQDTCNKPFCVHGSCRKYLNSPNHEYCQCDDNWSGTHCNVSTICLCGGGGKCVDGHSSSICVCPLGRMGKECQAYFNPCRDVKCENGGTCLPLDERQSIKIKRQITWHFVCSKSSAIQTTTAKQTTTYL</sequence>
<dbReference type="Gene3D" id="2.10.25.10">
    <property type="entry name" value="Laminin"/>
    <property type="match status" value="1"/>
</dbReference>
<dbReference type="PRINTS" id="PR00261">
    <property type="entry name" value="LDLRECEPTOR"/>
</dbReference>
<evidence type="ECO:0000256" key="2">
    <source>
        <dbReference type="ARBA" id="ARBA00004308"/>
    </source>
</evidence>
<keyword evidence="7 8" id="KW-1015">Disulfide bond</keyword>
<protein>
    <recommendedName>
        <fullName evidence="10">EGF-like domain-containing protein</fullName>
    </recommendedName>
</protein>
<dbReference type="GO" id="GO:0012505">
    <property type="term" value="C:endomembrane system"/>
    <property type="evidence" value="ECO:0007669"/>
    <property type="project" value="UniProtKB-SubCell"/>
</dbReference>
<dbReference type="CDD" id="cd00112">
    <property type="entry name" value="LDLa"/>
    <property type="match status" value="2"/>
</dbReference>
<feature type="disulfide bond" evidence="8">
    <location>
        <begin position="787"/>
        <end position="804"/>
    </location>
</feature>
<dbReference type="AlphaFoldDB" id="A0A8S2GJL5"/>
<dbReference type="PANTHER" id="PTHR24270:SF60">
    <property type="entry name" value="CUB AND LDLA DOMAIN, ISOFORM A-RELATED"/>
    <property type="match status" value="1"/>
</dbReference>
<evidence type="ECO:0000256" key="5">
    <source>
        <dbReference type="ARBA" id="ARBA00022989"/>
    </source>
</evidence>
<keyword evidence="5" id="KW-1133">Transmembrane helix</keyword>
<feature type="disulfide bond" evidence="9">
    <location>
        <begin position="12"/>
        <end position="30"/>
    </location>
</feature>
<evidence type="ECO:0000256" key="1">
    <source>
        <dbReference type="ARBA" id="ARBA00004167"/>
    </source>
</evidence>
<feature type="disulfide bond" evidence="8">
    <location>
        <begin position="806"/>
        <end position="815"/>
    </location>
</feature>
<evidence type="ECO:0000256" key="6">
    <source>
        <dbReference type="ARBA" id="ARBA00023136"/>
    </source>
</evidence>
<evidence type="ECO:0000313" key="13">
    <source>
        <dbReference type="Proteomes" id="UP000682733"/>
    </source>
</evidence>
<dbReference type="PROSITE" id="PS50068">
    <property type="entry name" value="LDLRA_2"/>
    <property type="match status" value="2"/>
</dbReference>
<evidence type="ECO:0000256" key="8">
    <source>
        <dbReference type="PROSITE-ProRule" id="PRU00076"/>
    </source>
</evidence>
<gene>
    <name evidence="11" type="ORF">OVA965_LOCUS1689</name>
    <name evidence="12" type="ORF">TMI583_LOCUS1689</name>
</gene>
<organism evidence="12 13">
    <name type="scientific">Didymodactylos carnosus</name>
    <dbReference type="NCBI Taxonomy" id="1234261"/>
    <lineage>
        <taxon>Eukaryota</taxon>
        <taxon>Metazoa</taxon>
        <taxon>Spiralia</taxon>
        <taxon>Gnathifera</taxon>
        <taxon>Rotifera</taxon>
        <taxon>Eurotatoria</taxon>
        <taxon>Bdelloidea</taxon>
        <taxon>Philodinida</taxon>
        <taxon>Philodinidae</taxon>
        <taxon>Didymodactylos</taxon>
    </lineage>
</organism>
<dbReference type="InterPro" id="IPR002172">
    <property type="entry name" value="LDrepeatLR_classA_rpt"/>
</dbReference>
<dbReference type="Pfam" id="PF00057">
    <property type="entry name" value="Ldl_recept_a"/>
    <property type="match status" value="1"/>
</dbReference>
<dbReference type="Gene3D" id="4.10.400.10">
    <property type="entry name" value="Low-density Lipoprotein Receptor"/>
    <property type="match status" value="1"/>
</dbReference>
<feature type="domain" description="EGF-like" evidence="10">
    <location>
        <begin position="817"/>
        <end position="850"/>
    </location>
</feature>
<accession>A0A8S2GJL5</accession>
<dbReference type="InterPro" id="IPR050685">
    <property type="entry name" value="LDLR"/>
</dbReference>
<evidence type="ECO:0000259" key="10">
    <source>
        <dbReference type="PROSITE" id="PS50026"/>
    </source>
</evidence>
<comment type="caution">
    <text evidence="12">The sequence shown here is derived from an EMBL/GenBank/DDBJ whole genome shotgun (WGS) entry which is preliminary data.</text>
</comment>
<dbReference type="GO" id="GO:0005886">
    <property type="term" value="C:plasma membrane"/>
    <property type="evidence" value="ECO:0007669"/>
    <property type="project" value="TreeGrafter"/>
</dbReference>
<dbReference type="PANTHER" id="PTHR24270">
    <property type="entry name" value="LOW-DENSITY LIPOPROTEIN RECEPTOR-RELATED"/>
    <property type="match status" value="1"/>
</dbReference>
<dbReference type="EMBL" id="CAJNOK010000326">
    <property type="protein sequence ID" value="CAF0745379.1"/>
    <property type="molecule type" value="Genomic_DNA"/>
</dbReference>
<feature type="disulfide bond" evidence="8">
    <location>
        <begin position="782"/>
        <end position="792"/>
    </location>
</feature>
<dbReference type="PROSITE" id="PS00022">
    <property type="entry name" value="EGF_1"/>
    <property type="match status" value="2"/>
</dbReference>
<evidence type="ECO:0000313" key="12">
    <source>
        <dbReference type="EMBL" id="CAF3523304.1"/>
    </source>
</evidence>
<dbReference type="InterPro" id="IPR023415">
    <property type="entry name" value="LDLR_class-A_CS"/>
</dbReference>
<evidence type="ECO:0000256" key="7">
    <source>
        <dbReference type="ARBA" id="ARBA00023157"/>
    </source>
</evidence>
<dbReference type="Proteomes" id="UP000677228">
    <property type="component" value="Unassembled WGS sequence"/>
</dbReference>
<dbReference type="PROSITE" id="PS50026">
    <property type="entry name" value="EGF_3"/>
    <property type="match status" value="2"/>
</dbReference>
<proteinExistence type="predicted"/>
<name>A0A8S2GJL5_9BILA</name>